<proteinExistence type="predicted"/>
<gene>
    <name evidence="1" type="ORF">E4O86_09950</name>
</gene>
<keyword evidence="2" id="KW-1185">Reference proteome</keyword>
<sequence>MSEFAARLVPTPISADDPMADMAARFGRASFQRAGEVLEQSLEIVRAAETNADWPEPGDEMETDLGRVADSLRFMALDAPRIAFDPQRLVIYAVCGAAFAPLRDPPSPAREELYARLATGIGRILDGLDDADLARLAGYPIETLLAHLARAARSGHDQAVQEEESWRRTLRKREDLAKGITLLSAGEAAERLQISRQALDQKRRKRQVLGVRRARNWLYPELQFDENTPIGGLDEVLSSLPYEDGWALLQWLLRSRDALGGRSAFAALRDGDIEQVVAEAREVGEQGAR</sequence>
<evidence type="ECO:0000313" key="1">
    <source>
        <dbReference type="EMBL" id="MYZ48033.1"/>
    </source>
</evidence>
<dbReference type="Proteomes" id="UP000773614">
    <property type="component" value="Unassembled WGS sequence"/>
</dbReference>
<dbReference type="AlphaFoldDB" id="A0A964WTI7"/>
<dbReference type="EMBL" id="SPKJ01000027">
    <property type="protein sequence ID" value="MYZ48033.1"/>
    <property type="molecule type" value="Genomic_DNA"/>
</dbReference>
<reference evidence="1" key="1">
    <citation type="submission" date="2019-03" db="EMBL/GenBank/DDBJ databases">
        <title>Afifella sp. nov., isolated from activated sludge.</title>
        <authorList>
            <person name="Li Q."/>
            <person name="Liu Y."/>
        </authorList>
    </citation>
    <scope>NUCLEOTIDE SEQUENCE</scope>
    <source>
        <strain evidence="1">L72</strain>
    </source>
</reference>
<accession>A0A964WTI7</accession>
<dbReference type="RefSeq" id="WP_161140382.1">
    <property type="nucleotide sequence ID" value="NZ_SPKJ01000027.1"/>
</dbReference>
<comment type="caution">
    <text evidence="1">The sequence shown here is derived from an EMBL/GenBank/DDBJ whole genome shotgun (WGS) entry which is preliminary data.</text>
</comment>
<evidence type="ECO:0008006" key="3">
    <source>
        <dbReference type="Google" id="ProtNLM"/>
    </source>
</evidence>
<dbReference type="OrthoDB" id="7274331at2"/>
<organism evidence="1 2">
    <name type="scientific">Propylenella binzhouense</name>
    <dbReference type="NCBI Taxonomy" id="2555902"/>
    <lineage>
        <taxon>Bacteria</taxon>
        <taxon>Pseudomonadati</taxon>
        <taxon>Pseudomonadota</taxon>
        <taxon>Alphaproteobacteria</taxon>
        <taxon>Hyphomicrobiales</taxon>
        <taxon>Propylenellaceae</taxon>
        <taxon>Propylenella</taxon>
    </lineage>
</organism>
<evidence type="ECO:0000313" key="2">
    <source>
        <dbReference type="Proteomes" id="UP000773614"/>
    </source>
</evidence>
<name>A0A964WTI7_9HYPH</name>
<protein>
    <recommendedName>
        <fullName evidence="3">DNA-binding protein</fullName>
    </recommendedName>
</protein>